<accession>A0A6C0CUQ4</accession>
<dbReference type="EMBL" id="MN739499">
    <property type="protein sequence ID" value="QHT08566.1"/>
    <property type="molecule type" value="Genomic_DNA"/>
</dbReference>
<reference evidence="1" key="1">
    <citation type="journal article" date="2020" name="Nature">
        <title>Giant virus diversity and host interactions through global metagenomics.</title>
        <authorList>
            <person name="Schulz F."/>
            <person name="Roux S."/>
            <person name="Paez-Espino D."/>
            <person name="Jungbluth S."/>
            <person name="Walsh D.A."/>
            <person name="Denef V.J."/>
            <person name="McMahon K.D."/>
            <person name="Konstantinidis K.T."/>
            <person name="Eloe-Fadrosh E.A."/>
            <person name="Kyrpides N.C."/>
            <person name="Woyke T."/>
        </authorList>
    </citation>
    <scope>NUCLEOTIDE SEQUENCE</scope>
    <source>
        <strain evidence="1">GVMAG-M-3300023109-53</strain>
    </source>
</reference>
<proteinExistence type="predicted"/>
<dbReference type="Gene3D" id="3.40.50.11350">
    <property type="match status" value="1"/>
</dbReference>
<sequence length="199" mass="23110">MNVPDINLTLYDYIHYSKELFVIKSDILRNYDLPDTYNSIFLRGGDKLLYEAKQIPIEKYVNKLLENGDNIKNVFVHSDDNLLVEKVRQYIKDNCIDLYVYNISNSNSNGGAVVMKRLKYGNCKTIKSLDEMSNMEIKEHTVLMLNAIEIMSRSKNVVTSFDTNVSRFMKVNYNCNVYSVNGNYNMELAKYKKNPAYGF</sequence>
<evidence type="ECO:0000313" key="1">
    <source>
        <dbReference type="EMBL" id="QHT08566.1"/>
    </source>
</evidence>
<organism evidence="1">
    <name type="scientific">viral metagenome</name>
    <dbReference type="NCBI Taxonomy" id="1070528"/>
    <lineage>
        <taxon>unclassified sequences</taxon>
        <taxon>metagenomes</taxon>
        <taxon>organismal metagenomes</taxon>
    </lineage>
</organism>
<name>A0A6C0CUQ4_9ZZZZ</name>
<protein>
    <submittedName>
        <fullName evidence="1">Uncharacterized protein</fullName>
    </submittedName>
</protein>
<dbReference type="AlphaFoldDB" id="A0A6C0CUQ4"/>